<protein>
    <submittedName>
        <fullName evidence="1">Uncharacterized protein</fullName>
    </submittedName>
</protein>
<dbReference type="AlphaFoldDB" id="A0A941EKX4"/>
<organism evidence="1 2">
    <name type="scientific">Actinospica durhamensis</name>
    <dbReference type="NCBI Taxonomy" id="1508375"/>
    <lineage>
        <taxon>Bacteria</taxon>
        <taxon>Bacillati</taxon>
        <taxon>Actinomycetota</taxon>
        <taxon>Actinomycetes</taxon>
        <taxon>Catenulisporales</taxon>
        <taxon>Actinospicaceae</taxon>
        <taxon>Actinospica</taxon>
    </lineage>
</organism>
<gene>
    <name evidence="1" type="ORF">KDL01_03200</name>
</gene>
<keyword evidence="2" id="KW-1185">Reference proteome</keyword>
<dbReference type="Proteomes" id="UP000675781">
    <property type="component" value="Unassembled WGS sequence"/>
</dbReference>
<comment type="caution">
    <text evidence="1">The sequence shown here is derived from an EMBL/GenBank/DDBJ whole genome shotgun (WGS) entry which is preliminary data.</text>
</comment>
<accession>A0A941EKX4</accession>
<proteinExistence type="predicted"/>
<dbReference type="RefSeq" id="WP_212526784.1">
    <property type="nucleotide sequence ID" value="NZ_JAGSOG010000008.1"/>
</dbReference>
<reference evidence="1" key="1">
    <citation type="submission" date="2021-04" db="EMBL/GenBank/DDBJ databases">
        <title>Genome based classification of Actinospica acidithermotolerans sp. nov., an actinobacterium isolated from an Indonesian hot spring.</title>
        <authorList>
            <person name="Kusuma A.B."/>
            <person name="Putra K.E."/>
            <person name="Nafisah S."/>
            <person name="Loh J."/>
            <person name="Nouioui I."/>
            <person name="Goodfellow M."/>
        </authorList>
    </citation>
    <scope>NUCLEOTIDE SEQUENCE</scope>
    <source>
        <strain evidence="1">CSCA 57</strain>
    </source>
</reference>
<evidence type="ECO:0000313" key="1">
    <source>
        <dbReference type="EMBL" id="MBR7832248.1"/>
    </source>
</evidence>
<dbReference type="PROSITE" id="PS51257">
    <property type="entry name" value="PROKAR_LIPOPROTEIN"/>
    <property type="match status" value="1"/>
</dbReference>
<sequence length="197" mass="20911">MKPTQVRARHHRIRVLILATLVAVLGLATLAACTGSSGNQVSGGNVISQTTYKEFNQAVPYPYTAAAPSDPLERENLAARLKLYNSAGDTNYVYIFAWGSPTPIGYYVIKGKVSSTESQMTATQITTNCGSADGCVLDAIGDDGSYGPEEGGQYGVFFFTSTGTLVETDQPFVVSSEPIKLYVNVPELDATVAQPGN</sequence>
<dbReference type="EMBL" id="JAGSOG010000008">
    <property type="protein sequence ID" value="MBR7832248.1"/>
    <property type="molecule type" value="Genomic_DNA"/>
</dbReference>
<evidence type="ECO:0000313" key="2">
    <source>
        <dbReference type="Proteomes" id="UP000675781"/>
    </source>
</evidence>
<name>A0A941EKX4_9ACTN</name>